<dbReference type="PANTHER" id="PTHR32182:SF0">
    <property type="entry name" value="DNA REPLICATION AND REPAIR PROTEIN RECF"/>
    <property type="match status" value="1"/>
</dbReference>
<evidence type="ECO:0000256" key="2">
    <source>
        <dbReference type="ARBA" id="ARBA00022705"/>
    </source>
</evidence>
<comment type="caution">
    <text evidence="8">The sequence shown here is derived from an EMBL/GenBank/DDBJ whole genome shotgun (WGS) entry which is preliminary data.</text>
</comment>
<comment type="subcellular location">
    <subcellularLocation>
        <location evidence="6">Cytoplasm</location>
    </subcellularLocation>
</comment>
<keyword evidence="4 6" id="KW-0067">ATP-binding</keyword>
<evidence type="ECO:0000256" key="4">
    <source>
        <dbReference type="ARBA" id="ARBA00022840"/>
    </source>
</evidence>
<comment type="similarity">
    <text evidence="6">Belongs to the RecF family.</text>
</comment>
<dbReference type="InterPro" id="IPR027417">
    <property type="entry name" value="P-loop_NTPase"/>
</dbReference>
<dbReference type="Proteomes" id="UP001597044">
    <property type="component" value="Unassembled WGS sequence"/>
</dbReference>
<dbReference type="PANTHER" id="PTHR32182">
    <property type="entry name" value="DNA REPLICATION AND REPAIR PROTEIN RECF"/>
    <property type="match status" value="1"/>
</dbReference>
<dbReference type="InterPro" id="IPR003395">
    <property type="entry name" value="RecF/RecN/SMC_N"/>
</dbReference>
<dbReference type="NCBIfam" id="TIGR00611">
    <property type="entry name" value="recf"/>
    <property type="match status" value="1"/>
</dbReference>
<dbReference type="HAMAP" id="MF_00365">
    <property type="entry name" value="RecF"/>
    <property type="match status" value="1"/>
</dbReference>
<keyword evidence="3 6" id="KW-0547">Nucleotide-binding</keyword>
<dbReference type="InterPro" id="IPR042174">
    <property type="entry name" value="RecF_2"/>
</dbReference>
<proteinExistence type="inferred from homology"/>
<keyword evidence="6" id="KW-0742">SOS response</keyword>
<keyword evidence="1 6" id="KW-0963">Cytoplasm</keyword>
<evidence type="ECO:0000259" key="7">
    <source>
        <dbReference type="Pfam" id="PF02463"/>
    </source>
</evidence>
<organism evidence="8 9">
    <name type="scientific">Paraperlucidibaca wandonensis</name>
    <dbReference type="NCBI Taxonomy" id="1268273"/>
    <lineage>
        <taxon>Bacteria</taxon>
        <taxon>Pseudomonadati</taxon>
        <taxon>Pseudomonadota</taxon>
        <taxon>Gammaproteobacteria</taxon>
        <taxon>Moraxellales</taxon>
        <taxon>Moraxellaceae</taxon>
        <taxon>Paraperlucidibaca</taxon>
    </lineage>
</organism>
<dbReference type="Gene3D" id="1.20.1050.90">
    <property type="entry name" value="RecF/RecN/SMC, N-terminal domain"/>
    <property type="match status" value="1"/>
</dbReference>
<dbReference type="InterPro" id="IPR001238">
    <property type="entry name" value="DNA-binding_RecF"/>
</dbReference>
<sequence length="366" mass="40909">MTVSRLQVHHWRNLQPLSLEPSPGLNILVGDNGSGKTSLLEAIYLLGVGRSFRTLKAKRLIQDGQQSTTIFAATGSGHALGIQKNSDGTTSARLNGSSASRLSALAHLLPVQLFDPRSLDVLSGPSLPRRQLLDWGVFHVEHSLVDQWARASRALQQRNSLLKSAKIPDDLLLAWELELADASEQIHAARKRFMDSWQPFLVAAMSRLLEGFNIQVGYQPGWDADVPLLELLKEARVKDAERGFTQLGYHRADIRIRADGVLAEERLSRGQLKLCVCAIKLSLVERLRLAGARPVLLFDDLASELDQTSRRLMMQWIEEMNLQTWLTTIELDQLDDFCGQMPRQVFHVKQGNITPVSTQARTGEEE</sequence>
<feature type="binding site" evidence="6">
    <location>
        <begin position="30"/>
        <end position="37"/>
    </location>
    <ligand>
        <name>ATP</name>
        <dbReference type="ChEBI" id="CHEBI:30616"/>
    </ligand>
</feature>
<keyword evidence="2 6" id="KW-0235">DNA replication</keyword>
<evidence type="ECO:0000256" key="5">
    <source>
        <dbReference type="ARBA" id="ARBA00023125"/>
    </source>
</evidence>
<keyword evidence="6" id="KW-0227">DNA damage</keyword>
<dbReference type="EMBL" id="JBHTIT010000001">
    <property type="protein sequence ID" value="MFD0950687.1"/>
    <property type="molecule type" value="Genomic_DNA"/>
</dbReference>
<reference evidence="9" key="1">
    <citation type="journal article" date="2019" name="Int. J. Syst. Evol. Microbiol.">
        <title>The Global Catalogue of Microorganisms (GCM) 10K type strain sequencing project: providing services to taxonomists for standard genome sequencing and annotation.</title>
        <authorList>
            <consortium name="The Broad Institute Genomics Platform"/>
            <consortium name="The Broad Institute Genome Sequencing Center for Infectious Disease"/>
            <person name="Wu L."/>
            <person name="Ma J."/>
        </authorList>
    </citation>
    <scope>NUCLEOTIDE SEQUENCE [LARGE SCALE GENOMIC DNA]</scope>
    <source>
        <strain evidence="9">CCUG 63419</strain>
    </source>
</reference>
<dbReference type="RefSeq" id="WP_379071638.1">
    <property type="nucleotide sequence ID" value="NZ_JBHTIT010000001.1"/>
</dbReference>
<dbReference type="SUPFAM" id="SSF52540">
    <property type="entry name" value="P-loop containing nucleoside triphosphate hydrolases"/>
    <property type="match status" value="1"/>
</dbReference>
<keyword evidence="5 6" id="KW-0238">DNA-binding</keyword>
<keyword evidence="9" id="KW-1185">Reference proteome</keyword>
<accession>A0ABW3HIW2</accession>
<evidence type="ECO:0000256" key="1">
    <source>
        <dbReference type="ARBA" id="ARBA00022490"/>
    </source>
</evidence>
<keyword evidence="6" id="KW-0234">DNA repair</keyword>
<protein>
    <recommendedName>
        <fullName evidence="6">DNA replication and repair protein RecF</fullName>
    </recommendedName>
</protein>
<evidence type="ECO:0000313" key="9">
    <source>
        <dbReference type="Proteomes" id="UP001597044"/>
    </source>
</evidence>
<evidence type="ECO:0000256" key="3">
    <source>
        <dbReference type="ARBA" id="ARBA00022741"/>
    </source>
</evidence>
<comment type="function">
    <text evidence="6">The RecF protein is involved in DNA metabolism; it is required for DNA replication and normal SOS inducibility. RecF binds preferentially to single-stranded, linear DNA. It also seems to bind ATP.</text>
</comment>
<dbReference type="Gene3D" id="3.40.50.300">
    <property type="entry name" value="P-loop containing nucleotide triphosphate hydrolases"/>
    <property type="match status" value="1"/>
</dbReference>
<evidence type="ECO:0000313" key="8">
    <source>
        <dbReference type="EMBL" id="MFD0950687.1"/>
    </source>
</evidence>
<dbReference type="Pfam" id="PF02463">
    <property type="entry name" value="SMC_N"/>
    <property type="match status" value="1"/>
</dbReference>
<name>A0ABW3HIW2_9GAMM</name>
<feature type="domain" description="RecF/RecN/SMC N-terminal" evidence="7">
    <location>
        <begin position="3"/>
        <end position="351"/>
    </location>
</feature>
<gene>
    <name evidence="6 8" type="primary">recF</name>
    <name evidence="8" type="ORF">ACFQ0F_09845</name>
</gene>
<evidence type="ECO:0000256" key="6">
    <source>
        <dbReference type="HAMAP-Rule" id="MF_00365"/>
    </source>
</evidence>